<gene>
    <name evidence="2" type="primary">cpnA</name>
    <name evidence="2" type="ORF">PMYSY11_4024</name>
</gene>
<dbReference type="Gene3D" id="3.40.50.720">
    <property type="entry name" value="NAD(P)-binding Rossmann-like Domain"/>
    <property type="match status" value="1"/>
</dbReference>
<dbReference type="PRINTS" id="PR00081">
    <property type="entry name" value="GDHRDH"/>
</dbReference>
<keyword evidence="2" id="KW-0560">Oxidoreductase</keyword>
<dbReference type="EC" id="1.1.1.163" evidence="2"/>
<dbReference type="Pfam" id="PF13561">
    <property type="entry name" value="adh_short_C2"/>
    <property type="match status" value="1"/>
</dbReference>
<dbReference type="FunFam" id="3.40.50.720:FF:000084">
    <property type="entry name" value="Short-chain dehydrogenase reductase"/>
    <property type="match status" value="1"/>
</dbReference>
<dbReference type="SUPFAM" id="SSF51735">
    <property type="entry name" value="NAD(P)-binding Rossmann-fold domains"/>
    <property type="match status" value="1"/>
</dbReference>
<dbReference type="InterPro" id="IPR020904">
    <property type="entry name" value="Sc_DH/Rdtase_CS"/>
</dbReference>
<name>A0A653E8Z1_9PSED</name>
<evidence type="ECO:0000313" key="2">
    <source>
        <dbReference type="EMBL" id="VEV99068.1"/>
    </source>
</evidence>
<comment type="similarity">
    <text evidence="1">Belongs to the short-chain dehydrogenases/reductases (SDR) family.</text>
</comment>
<protein>
    <submittedName>
        <fullName evidence="2">Cyclopentanol dehydrogenase</fullName>
        <ecNumber evidence="2">1.1.1.163</ecNumber>
    </submittedName>
</protein>
<organism evidence="2">
    <name type="scientific">Pseudomonas marincola</name>
    <dbReference type="NCBI Taxonomy" id="437900"/>
    <lineage>
        <taxon>Bacteria</taxon>
        <taxon>Pseudomonadati</taxon>
        <taxon>Pseudomonadota</taxon>
        <taxon>Gammaproteobacteria</taxon>
        <taxon>Pseudomonadales</taxon>
        <taxon>Pseudomonadaceae</taxon>
        <taxon>Pseudomonas</taxon>
    </lineage>
</organism>
<dbReference type="PROSITE" id="PS00061">
    <property type="entry name" value="ADH_SHORT"/>
    <property type="match status" value="1"/>
</dbReference>
<dbReference type="AlphaFoldDB" id="A0A653E8Z1"/>
<dbReference type="PRINTS" id="PR00080">
    <property type="entry name" value="SDRFAMILY"/>
</dbReference>
<dbReference type="PANTHER" id="PTHR42760:SF124">
    <property type="entry name" value="SHORT-CHAIN DEHYDROGENASE_REDUCTASE"/>
    <property type="match status" value="1"/>
</dbReference>
<proteinExistence type="inferred from homology"/>
<evidence type="ECO:0000256" key="1">
    <source>
        <dbReference type="ARBA" id="ARBA00006484"/>
    </source>
</evidence>
<dbReference type="InterPro" id="IPR002347">
    <property type="entry name" value="SDR_fam"/>
</dbReference>
<accession>A0A653E8Z1</accession>
<dbReference type="GO" id="GO:0055041">
    <property type="term" value="F:cyclopentanol dehydrogenase activity"/>
    <property type="evidence" value="ECO:0007669"/>
    <property type="project" value="UniProtKB-EC"/>
</dbReference>
<sequence>MNRLSNCVCLVTGAAAGIGLATAERLLQEGALVLLTDLDADAGQTQVERLRGEGLNAHFLQQDAACEEAWQRTMGHVREQWNVLDVLVNNAGIAILADVENLTLAQWRKSNAVNLDGVFLGTQQAIAMMKGRGGSIINIASIEGFIGEPMVPSYNAGKGGVRMFTKAAAAHCARKGYNIRINNVCPGYVATPMISGGMLGLPAEQAQAFQSYLGDRIPMGRLAEPAEIAGAVAFLASADASYVTGSDLVVDGGYLAQ</sequence>
<dbReference type="PANTHER" id="PTHR42760">
    <property type="entry name" value="SHORT-CHAIN DEHYDROGENASES/REDUCTASES FAMILY MEMBER"/>
    <property type="match status" value="1"/>
</dbReference>
<dbReference type="EMBL" id="LR215729">
    <property type="protein sequence ID" value="VEV99068.1"/>
    <property type="molecule type" value="Genomic_DNA"/>
</dbReference>
<dbReference type="InterPro" id="IPR036291">
    <property type="entry name" value="NAD(P)-bd_dom_sf"/>
</dbReference>
<dbReference type="RefSeq" id="WP_150549284.1">
    <property type="nucleotide sequence ID" value="NZ_LR215729.2"/>
</dbReference>
<reference evidence="2" key="1">
    <citation type="submission" date="2019-02" db="EMBL/GenBank/DDBJ databases">
        <authorList>
            <consortium name="Genoscope - CEA"/>
            <person name="William W."/>
        </authorList>
    </citation>
    <scope>NUCLEOTIDE SEQUENCE [LARGE SCALE GENOMIC DNA]</scope>
    <source>
        <strain evidence="2">YSy11</strain>
    </source>
</reference>